<sequence>MMPAPPFAEERSMVRRCKGPVPVVHHRSGSIVASAMLQMRWMDQAGDPDILTDFIIPENRTGDTLDGNVFNFTGMRGIFGSVITSFKGTKASKAEFPALDGQCTSLAVLQFPSAAPSSPADNHGAHDRMMHLGALGEPSEYA</sequence>
<accession>A0A1S4D4D7</accession>
<dbReference type="AlphaFoldDB" id="A0A1S4D4D7"/>
<protein>
    <submittedName>
        <fullName evidence="1">Germin-like protein 9-2</fullName>
    </submittedName>
</protein>
<organism evidence="1">
    <name type="scientific">Nicotiana tabacum</name>
    <name type="common">Common tobacco</name>
    <dbReference type="NCBI Taxonomy" id="4097"/>
    <lineage>
        <taxon>Eukaryota</taxon>
        <taxon>Viridiplantae</taxon>
        <taxon>Streptophyta</taxon>
        <taxon>Embryophyta</taxon>
        <taxon>Tracheophyta</taxon>
        <taxon>Spermatophyta</taxon>
        <taxon>Magnoliopsida</taxon>
        <taxon>eudicotyledons</taxon>
        <taxon>Gunneridae</taxon>
        <taxon>Pentapetalae</taxon>
        <taxon>asterids</taxon>
        <taxon>lamiids</taxon>
        <taxon>Solanales</taxon>
        <taxon>Solanaceae</taxon>
        <taxon>Nicotianoideae</taxon>
        <taxon>Nicotianeae</taxon>
        <taxon>Nicotiana</taxon>
    </lineage>
</organism>
<name>A0A1S4D4D7_TOBAC</name>
<proteinExistence type="predicted"/>
<evidence type="ECO:0000313" key="1">
    <source>
        <dbReference type="RefSeq" id="XP_016508203.1"/>
    </source>
</evidence>
<dbReference type="KEGG" id="nta:107825804"/>
<dbReference type="OrthoDB" id="1731770at2759"/>
<dbReference type="RefSeq" id="XP_016508203.1">
    <property type="nucleotide sequence ID" value="XM_016652717.1"/>
</dbReference>
<dbReference type="PaxDb" id="4097-A0A1S4D4D7"/>
<gene>
    <name evidence="1" type="primary">LOC107825804</name>
</gene>
<reference evidence="1" key="1">
    <citation type="submission" date="2025-08" db="UniProtKB">
        <authorList>
            <consortium name="RefSeq"/>
        </authorList>
    </citation>
    <scope>IDENTIFICATION</scope>
</reference>